<evidence type="ECO:0000256" key="4">
    <source>
        <dbReference type="ARBA" id="ARBA00023002"/>
    </source>
</evidence>
<dbReference type="Gene3D" id="1.10.630.10">
    <property type="entry name" value="Cytochrome P450"/>
    <property type="match status" value="1"/>
</dbReference>
<organism evidence="9 10">
    <name type="scientific">Salix brachista</name>
    <dbReference type="NCBI Taxonomy" id="2182728"/>
    <lineage>
        <taxon>Eukaryota</taxon>
        <taxon>Viridiplantae</taxon>
        <taxon>Streptophyta</taxon>
        <taxon>Embryophyta</taxon>
        <taxon>Tracheophyta</taxon>
        <taxon>Spermatophyta</taxon>
        <taxon>Magnoliopsida</taxon>
        <taxon>eudicotyledons</taxon>
        <taxon>Gunneridae</taxon>
        <taxon>Pentapetalae</taxon>
        <taxon>rosids</taxon>
        <taxon>fabids</taxon>
        <taxon>Malpighiales</taxon>
        <taxon>Salicaceae</taxon>
        <taxon>Saliceae</taxon>
        <taxon>Salix</taxon>
    </lineage>
</organism>
<evidence type="ECO:0000256" key="2">
    <source>
        <dbReference type="ARBA" id="ARBA00022617"/>
    </source>
</evidence>
<keyword evidence="5 7" id="KW-0408">Iron</keyword>
<evidence type="ECO:0000313" key="10">
    <source>
        <dbReference type="Proteomes" id="UP000326939"/>
    </source>
</evidence>
<evidence type="ECO:0000256" key="1">
    <source>
        <dbReference type="ARBA" id="ARBA00010617"/>
    </source>
</evidence>
<dbReference type="GO" id="GO:0020037">
    <property type="term" value="F:heme binding"/>
    <property type="evidence" value="ECO:0007669"/>
    <property type="project" value="InterPro"/>
</dbReference>
<keyword evidence="4 8" id="KW-0560">Oxidoreductase</keyword>
<dbReference type="GO" id="GO:0016705">
    <property type="term" value="F:oxidoreductase activity, acting on paired donors, with incorporation or reduction of molecular oxygen"/>
    <property type="evidence" value="ECO:0007669"/>
    <property type="project" value="InterPro"/>
</dbReference>
<dbReference type="InterPro" id="IPR036396">
    <property type="entry name" value="Cyt_P450_sf"/>
</dbReference>
<reference evidence="10" key="1">
    <citation type="journal article" date="2019" name="Gigascience">
        <title>De novo genome assembly of the endangered Acer yangbiense, a plant species with extremely small populations endemic to Yunnan Province, China.</title>
        <authorList>
            <person name="Yang J."/>
            <person name="Wariss H.M."/>
            <person name="Tao L."/>
            <person name="Zhang R."/>
            <person name="Yun Q."/>
            <person name="Hollingsworth P."/>
            <person name="Dao Z."/>
            <person name="Luo G."/>
            <person name="Guo H."/>
            <person name="Ma Y."/>
            <person name="Sun W."/>
        </authorList>
    </citation>
    <scope>NUCLEOTIDE SEQUENCE [LARGE SCALE GENOMIC DNA]</scope>
    <source>
        <strain evidence="10">cv. br00</strain>
    </source>
</reference>
<evidence type="ECO:0000313" key="9">
    <source>
        <dbReference type="EMBL" id="KAB5525054.1"/>
    </source>
</evidence>
<name>A0A5N5K3K0_9ROSI</name>
<dbReference type="Proteomes" id="UP000326939">
    <property type="component" value="Chromosome 15"/>
</dbReference>
<evidence type="ECO:0000256" key="5">
    <source>
        <dbReference type="ARBA" id="ARBA00023004"/>
    </source>
</evidence>
<dbReference type="InterPro" id="IPR017972">
    <property type="entry name" value="Cyt_P450_CS"/>
</dbReference>
<dbReference type="PRINTS" id="PR00385">
    <property type="entry name" value="P450"/>
</dbReference>
<dbReference type="GO" id="GO:0005506">
    <property type="term" value="F:iron ion binding"/>
    <property type="evidence" value="ECO:0007669"/>
    <property type="project" value="InterPro"/>
</dbReference>
<evidence type="ECO:0000256" key="3">
    <source>
        <dbReference type="ARBA" id="ARBA00022723"/>
    </source>
</evidence>
<dbReference type="AlphaFoldDB" id="A0A5N5K3K0"/>
<keyword evidence="2 7" id="KW-0349">Heme</keyword>
<feature type="binding site" description="axial binding residue" evidence="7">
    <location>
        <position position="90"/>
    </location>
    <ligand>
        <name>heme</name>
        <dbReference type="ChEBI" id="CHEBI:30413"/>
    </ligand>
    <ligandPart>
        <name>Fe</name>
        <dbReference type="ChEBI" id="CHEBI:18248"/>
    </ligandPart>
</feature>
<sequence length="149" mass="17095">MVYLKCVVKESLRLHAPAMIARETCEAVKLEGYDIPPRTRVLINTWAIQRDPKQWEKSEEFIPERFANISVDFKGQHNQFMPFGGGRRACPGLSFAVKEAEIVLANLLYWFDWNTLHGDNPEDLDLSESFTLIIRKKTPLVLVPVMPPP</sequence>
<dbReference type="PANTHER" id="PTHR47953:SF5">
    <property type="entry name" value="CYTOCHROME P450 71AV8-LIKE"/>
    <property type="match status" value="1"/>
</dbReference>
<dbReference type="PANTHER" id="PTHR47953">
    <property type="entry name" value="OS08G0105600 PROTEIN"/>
    <property type="match status" value="1"/>
</dbReference>
<keyword evidence="10" id="KW-1185">Reference proteome</keyword>
<comment type="caution">
    <text evidence="9">The sequence shown here is derived from an EMBL/GenBank/DDBJ whole genome shotgun (WGS) entry which is preliminary data.</text>
</comment>
<protein>
    <recommendedName>
        <fullName evidence="11">Cytochrome P450</fullName>
    </recommendedName>
</protein>
<evidence type="ECO:0000256" key="6">
    <source>
        <dbReference type="ARBA" id="ARBA00023033"/>
    </source>
</evidence>
<dbReference type="EMBL" id="VDCV01000015">
    <property type="protein sequence ID" value="KAB5525054.1"/>
    <property type="molecule type" value="Genomic_DNA"/>
</dbReference>
<dbReference type="PROSITE" id="PS00086">
    <property type="entry name" value="CYTOCHROME_P450"/>
    <property type="match status" value="1"/>
</dbReference>
<dbReference type="PRINTS" id="PR00465">
    <property type="entry name" value="EP450IV"/>
</dbReference>
<evidence type="ECO:0008006" key="11">
    <source>
        <dbReference type="Google" id="ProtNLM"/>
    </source>
</evidence>
<comment type="similarity">
    <text evidence="1 8">Belongs to the cytochrome P450 family.</text>
</comment>
<dbReference type="InterPro" id="IPR002403">
    <property type="entry name" value="Cyt_P450_E_grp-IV"/>
</dbReference>
<dbReference type="Pfam" id="PF00067">
    <property type="entry name" value="p450"/>
    <property type="match status" value="1"/>
</dbReference>
<dbReference type="InterPro" id="IPR001128">
    <property type="entry name" value="Cyt_P450"/>
</dbReference>
<keyword evidence="6 8" id="KW-0503">Monooxygenase</keyword>
<gene>
    <name evidence="9" type="ORF">DKX38_022803</name>
</gene>
<comment type="cofactor">
    <cofactor evidence="7">
        <name>heme</name>
        <dbReference type="ChEBI" id="CHEBI:30413"/>
    </cofactor>
</comment>
<proteinExistence type="inferred from homology"/>
<dbReference type="GO" id="GO:0004497">
    <property type="term" value="F:monooxygenase activity"/>
    <property type="evidence" value="ECO:0007669"/>
    <property type="project" value="UniProtKB-KW"/>
</dbReference>
<dbReference type="InterPro" id="IPR052306">
    <property type="entry name" value="CYP450_71D"/>
</dbReference>
<dbReference type="SUPFAM" id="SSF48264">
    <property type="entry name" value="Cytochrome P450"/>
    <property type="match status" value="1"/>
</dbReference>
<keyword evidence="3 7" id="KW-0479">Metal-binding</keyword>
<evidence type="ECO:0000256" key="7">
    <source>
        <dbReference type="PIRSR" id="PIRSR602403-1"/>
    </source>
</evidence>
<evidence type="ECO:0000256" key="8">
    <source>
        <dbReference type="RuleBase" id="RU000461"/>
    </source>
</evidence>
<accession>A0A5N5K3K0</accession>